<dbReference type="EMBL" id="OBEN01000010">
    <property type="protein sequence ID" value="SNZ16091.1"/>
    <property type="molecule type" value="Genomic_DNA"/>
</dbReference>
<dbReference type="Pfam" id="PF00583">
    <property type="entry name" value="Acetyltransf_1"/>
    <property type="match status" value="1"/>
</dbReference>
<dbReference type="RefSeq" id="WP_096603007.1">
    <property type="nucleotide sequence ID" value="NZ_OBEN01000010.1"/>
</dbReference>
<evidence type="ECO:0000256" key="1">
    <source>
        <dbReference type="ARBA" id="ARBA00022679"/>
    </source>
</evidence>
<protein>
    <submittedName>
        <fullName evidence="4">Amino-acid N-acetyltransferase</fullName>
    </submittedName>
</protein>
<dbReference type="Proteomes" id="UP000218627">
    <property type="component" value="Unassembled WGS sequence"/>
</dbReference>
<organism evidence="4 5">
    <name type="scientific">Hydrogenobacter hydrogenophilus</name>
    <dbReference type="NCBI Taxonomy" id="35835"/>
    <lineage>
        <taxon>Bacteria</taxon>
        <taxon>Pseudomonadati</taxon>
        <taxon>Aquificota</taxon>
        <taxon>Aquificia</taxon>
        <taxon>Aquificales</taxon>
        <taxon>Aquificaceae</taxon>
        <taxon>Hydrogenobacter</taxon>
    </lineage>
</organism>
<dbReference type="GO" id="GO:0005737">
    <property type="term" value="C:cytoplasm"/>
    <property type="evidence" value="ECO:0007669"/>
    <property type="project" value="TreeGrafter"/>
</dbReference>
<dbReference type="OrthoDB" id="9793138at2"/>
<dbReference type="PANTHER" id="PTHR43626:SF4">
    <property type="entry name" value="GCN5-RELATED N-ACETYLTRANSFERASE 2, CHLOROPLASTIC"/>
    <property type="match status" value="1"/>
</dbReference>
<accession>A0A285P886</accession>
<dbReference type="PROSITE" id="PS51186">
    <property type="entry name" value="GNAT"/>
    <property type="match status" value="1"/>
</dbReference>
<evidence type="ECO:0000256" key="2">
    <source>
        <dbReference type="ARBA" id="ARBA00023315"/>
    </source>
</evidence>
<dbReference type="SUPFAM" id="SSF55729">
    <property type="entry name" value="Acyl-CoA N-acyltransferases (Nat)"/>
    <property type="match status" value="1"/>
</dbReference>
<keyword evidence="1 4" id="KW-0808">Transferase</keyword>
<proteinExistence type="predicted"/>
<dbReference type="GO" id="GO:0008080">
    <property type="term" value="F:N-acetyltransferase activity"/>
    <property type="evidence" value="ECO:0007669"/>
    <property type="project" value="InterPro"/>
</dbReference>
<name>A0A285P886_9AQUI</name>
<evidence type="ECO:0000313" key="5">
    <source>
        <dbReference type="Proteomes" id="UP000218627"/>
    </source>
</evidence>
<feature type="domain" description="N-acetyltransferase" evidence="3">
    <location>
        <begin position="1"/>
        <end position="150"/>
    </location>
</feature>
<keyword evidence="2" id="KW-0012">Acyltransferase</keyword>
<dbReference type="NCBIfam" id="NF005840">
    <property type="entry name" value="PRK07757.1"/>
    <property type="match status" value="1"/>
</dbReference>
<evidence type="ECO:0000313" key="4">
    <source>
        <dbReference type="EMBL" id="SNZ16091.1"/>
    </source>
</evidence>
<dbReference type="InterPro" id="IPR000182">
    <property type="entry name" value="GNAT_dom"/>
</dbReference>
<dbReference type="InterPro" id="IPR045039">
    <property type="entry name" value="NSI-like"/>
</dbReference>
<dbReference type="AlphaFoldDB" id="A0A285P886"/>
<dbReference type="Gene3D" id="3.40.630.30">
    <property type="match status" value="1"/>
</dbReference>
<evidence type="ECO:0000259" key="3">
    <source>
        <dbReference type="PROSITE" id="PS51186"/>
    </source>
</evidence>
<keyword evidence="5" id="KW-1185">Reference proteome</keyword>
<sequence>MKVRKAILKDAPKLYTLINEYAKEGILLPRSLNSIYEDIRDFWVCEDEEEVIGCSALHIVWEDLAEIKSLAVRRDHRNNGVGSLLVEKCLEEAKQLGIKRVFVLTYATDFFSRFNFREVKKETLPHKVWGECINCVKFPQCDEIAMILEL</sequence>
<dbReference type="CDD" id="cd04301">
    <property type="entry name" value="NAT_SF"/>
    <property type="match status" value="1"/>
</dbReference>
<dbReference type="PANTHER" id="PTHR43626">
    <property type="entry name" value="ACYL-COA N-ACYLTRANSFERASE"/>
    <property type="match status" value="1"/>
</dbReference>
<reference evidence="5" key="1">
    <citation type="submission" date="2017-09" db="EMBL/GenBank/DDBJ databases">
        <authorList>
            <person name="Varghese N."/>
            <person name="Submissions S."/>
        </authorList>
    </citation>
    <scope>NUCLEOTIDE SEQUENCE [LARGE SCALE GENOMIC DNA]</scope>
    <source>
        <strain evidence="5">DSM 2913</strain>
    </source>
</reference>
<gene>
    <name evidence="4" type="ORF">SAMN06265353_1518</name>
</gene>
<dbReference type="InterPro" id="IPR016181">
    <property type="entry name" value="Acyl_CoA_acyltransferase"/>
</dbReference>